<keyword evidence="1" id="KW-0472">Membrane</keyword>
<sequence length="35" mass="3722">MSSLPIVIKGTAFSTAVSSFFTVVFGLQDKATTNR</sequence>
<reference evidence="2 3" key="1">
    <citation type="journal article" date="2012" name="J. Bacteriol.">
        <title>Draft Genome Sequence of Cecembia lonarensis Strain LW9T, Isolated from Lonar Lake, a Haloalkaline Lake in India.</title>
        <authorList>
            <person name="Shivaji S."/>
            <person name="Ara S."/>
            <person name="Singh A."/>
            <person name="Pinnaka A.K."/>
        </authorList>
    </citation>
    <scope>NUCLEOTIDE SEQUENCE [LARGE SCALE GENOMIC DNA]</scope>
    <source>
        <strain evidence="2 3">LW9</strain>
    </source>
</reference>
<keyword evidence="3" id="KW-1185">Reference proteome</keyword>
<proteinExistence type="predicted"/>
<gene>
    <name evidence="2" type="ORF">B879_02971</name>
</gene>
<evidence type="ECO:0000256" key="1">
    <source>
        <dbReference type="SAM" id="Phobius"/>
    </source>
</evidence>
<evidence type="ECO:0000313" key="2">
    <source>
        <dbReference type="EMBL" id="EKB48388.1"/>
    </source>
</evidence>
<protein>
    <submittedName>
        <fullName evidence="2">Uncharacterized protein</fullName>
    </submittedName>
</protein>
<feature type="transmembrane region" description="Helical" evidence="1">
    <location>
        <begin position="6"/>
        <end position="27"/>
    </location>
</feature>
<comment type="caution">
    <text evidence="2">The sequence shown here is derived from an EMBL/GenBank/DDBJ whole genome shotgun (WGS) entry which is preliminary data.</text>
</comment>
<accession>K1LDF2</accession>
<dbReference type="EMBL" id="AMGM01000054">
    <property type="protein sequence ID" value="EKB48388.1"/>
    <property type="molecule type" value="Genomic_DNA"/>
</dbReference>
<evidence type="ECO:0000313" key="3">
    <source>
        <dbReference type="Proteomes" id="UP000004478"/>
    </source>
</evidence>
<organism evidence="2 3">
    <name type="scientific">Cecembia lonarensis (strain CCUG 58316 / KCTC 22772 / LW9)</name>
    <dbReference type="NCBI Taxonomy" id="1225176"/>
    <lineage>
        <taxon>Bacteria</taxon>
        <taxon>Pseudomonadati</taxon>
        <taxon>Bacteroidota</taxon>
        <taxon>Cytophagia</taxon>
        <taxon>Cytophagales</taxon>
        <taxon>Cyclobacteriaceae</taxon>
        <taxon>Cecembia</taxon>
    </lineage>
</organism>
<name>K1LDF2_CECL9</name>
<keyword evidence="1" id="KW-1133">Transmembrane helix</keyword>
<keyword evidence="1" id="KW-0812">Transmembrane</keyword>
<dbReference type="AlphaFoldDB" id="K1LDF2"/>
<dbReference type="Proteomes" id="UP000004478">
    <property type="component" value="Unassembled WGS sequence"/>
</dbReference>